<organism evidence="1 2">
    <name type="scientific">Racocetra persica</name>
    <dbReference type="NCBI Taxonomy" id="160502"/>
    <lineage>
        <taxon>Eukaryota</taxon>
        <taxon>Fungi</taxon>
        <taxon>Fungi incertae sedis</taxon>
        <taxon>Mucoromycota</taxon>
        <taxon>Glomeromycotina</taxon>
        <taxon>Glomeromycetes</taxon>
        <taxon>Diversisporales</taxon>
        <taxon>Gigasporaceae</taxon>
        <taxon>Racocetra</taxon>
    </lineage>
</organism>
<reference evidence="1" key="1">
    <citation type="submission" date="2021-06" db="EMBL/GenBank/DDBJ databases">
        <authorList>
            <person name="Kallberg Y."/>
            <person name="Tangrot J."/>
            <person name="Rosling A."/>
        </authorList>
    </citation>
    <scope>NUCLEOTIDE SEQUENCE</scope>
    <source>
        <strain evidence="1">MA461A</strain>
    </source>
</reference>
<evidence type="ECO:0000313" key="2">
    <source>
        <dbReference type="Proteomes" id="UP000789920"/>
    </source>
</evidence>
<evidence type="ECO:0000313" key="1">
    <source>
        <dbReference type="EMBL" id="CAG8809508.1"/>
    </source>
</evidence>
<dbReference type="Proteomes" id="UP000789920">
    <property type="component" value="Unassembled WGS sequence"/>
</dbReference>
<accession>A0ACA9RSX6</accession>
<gene>
    <name evidence="1" type="ORF">RPERSI_LOCUS22878</name>
</gene>
<keyword evidence="2" id="KW-1185">Reference proteome</keyword>
<protein>
    <submittedName>
        <fullName evidence="1">3769_t:CDS:1</fullName>
    </submittedName>
</protein>
<sequence>MTRKDIKIATLNVEDLNDEQVCQETLQLLKRLKLDAKLDVINLQGLSLSQQQRNNAKEFLWDYASFWSSTTAILAGNDDVKFENIEEIEYGITTSVEYYDRTYQITNIYVPLDADELTFLEWIPDGIYIKENTVNVIVGEFNINLSTLYSERFSGFTDIVDILGESFIQDIPDIQGVPRNCIFIDNNFTLFCYNVEVFTSHKHKKPLVVCTLDRFIWRLNKELLEDSKTQRMITDKIDSVNTVLEWDILKKHFQYIFRKQKPRKLTYDLNSLDNKKDLYYLDQELREDLIKAG</sequence>
<dbReference type="EMBL" id="CAJVQC010070212">
    <property type="protein sequence ID" value="CAG8809508.1"/>
    <property type="molecule type" value="Genomic_DNA"/>
</dbReference>
<name>A0ACA9RSX6_9GLOM</name>
<comment type="caution">
    <text evidence="1">The sequence shown here is derived from an EMBL/GenBank/DDBJ whole genome shotgun (WGS) entry which is preliminary data.</text>
</comment>
<proteinExistence type="predicted"/>
<feature type="non-terminal residue" evidence="1">
    <location>
        <position position="293"/>
    </location>
</feature>